<keyword evidence="1" id="KW-0732">Signal</keyword>
<reference evidence="2 3" key="1">
    <citation type="submission" date="2011-09" db="EMBL/GenBank/DDBJ databases">
        <authorList>
            <consortium name="US DOE Joint Genome Institute (JGI-PGF)"/>
            <person name="Lucas S."/>
            <person name="Han J."/>
            <person name="Lapidus A."/>
            <person name="Cheng J.-F."/>
            <person name="Goodwin L."/>
            <person name="Pitluck S."/>
            <person name="Peters L."/>
            <person name="Land M.L."/>
            <person name="Hauser L."/>
            <person name="Orellana R."/>
            <person name="Lovley D."/>
            <person name="Woyke T.J."/>
        </authorList>
    </citation>
    <scope>NUCLEOTIDE SEQUENCE [LARGE SCALE GENOMIC DNA]</scope>
    <source>
        <strain evidence="2 3">2ac9</strain>
    </source>
</reference>
<dbReference type="InterPro" id="IPR023614">
    <property type="entry name" value="Porin_dom_sf"/>
</dbReference>
<gene>
    <name evidence="2" type="ORF">DespoDRAFT_03421</name>
</gene>
<feature type="signal peptide" evidence="1">
    <location>
        <begin position="1"/>
        <end position="20"/>
    </location>
</feature>
<dbReference type="EMBL" id="CM001488">
    <property type="protein sequence ID" value="EIM65188.1"/>
    <property type="molecule type" value="Genomic_DNA"/>
</dbReference>
<sequence>MKKTIVVFAALALMMGSAYAAEWNFYGSARIATFWDDTDIISGDDGNTQYSEYLQVNARIGANVKVSDELTGRFEYGASGGNANIRLLYGQWDFGAGKLTVGQDYAPMSWLWSNQVYGHDGDLLAQGALYSHRAAQIRLDFDGFKIAFLNPDTTVNNNGAGYAGDDQVIIPAIEVGYTLDLDMLVLDFGAGYSTFETTVGSDEEDVDSYVLGLGAQFNTAGFFMKGDVYYGQNAGNLIWISVDGDTAINDGFAEVSGGKLIDNECIGFMLVAGYKINDTFTVEAGYGYNQTDLDDNDEDEDESATYYLNTTIHLAPGVFVVPEIGFLDGSEDGDTETIYYGMKWQINF</sequence>
<reference evidence="2 3" key="2">
    <citation type="submission" date="2012-02" db="EMBL/GenBank/DDBJ databases">
        <title>Improved High-Quality Draft sequence of Desulfobacter postgatei 2ac9.</title>
        <authorList>
            <consortium name="US DOE Joint Genome Institute"/>
            <person name="Lucas S."/>
            <person name="Han J."/>
            <person name="Lapidus A."/>
            <person name="Cheng J.-F."/>
            <person name="Goodwin L."/>
            <person name="Pitluck S."/>
            <person name="Peters L."/>
            <person name="Ovchinnikova G."/>
            <person name="Held B."/>
            <person name="Detter J.C."/>
            <person name="Han C."/>
            <person name="Tapia R."/>
            <person name="Land M."/>
            <person name="Hauser L."/>
            <person name="Kyrpides N."/>
            <person name="Ivanova N."/>
            <person name="Pagani I."/>
            <person name="Orellana R."/>
            <person name="Lovley D."/>
            <person name="Woyke T."/>
        </authorList>
    </citation>
    <scope>NUCLEOTIDE SEQUENCE [LARGE SCALE GENOMIC DNA]</scope>
    <source>
        <strain evidence="2 3">2ac9</strain>
    </source>
</reference>
<dbReference type="eggNOG" id="COG3637">
    <property type="taxonomic scope" value="Bacteria"/>
</dbReference>
<evidence type="ECO:0000256" key="1">
    <source>
        <dbReference type="SAM" id="SignalP"/>
    </source>
</evidence>
<evidence type="ECO:0000313" key="3">
    <source>
        <dbReference type="Proteomes" id="UP000005778"/>
    </source>
</evidence>
<dbReference type="Gene3D" id="2.40.160.10">
    <property type="entry name" value="Porin"/>
    <property type="match status" value="1"/>
</dbReference>
<feature type="chain" id="PRO_5003699615" description="Porin" evidence="1">
    <location>
        <begin position="21"/>
        <end position="348"/>
    </location>
</feature>
<dbReference type="Proteomes" id="UP000005778">
    <property type="component" value="Chromosome"/>
</dbReference>
<evidence type="ECO:0008006" key="4">
    <source>
        <dbReference type="Google" id="ProtNLM"/>
    </source>
</evidence>
<keyword evidence="3" id="KW-1185">Reference proteome</keyword>
<proteinExistence type="predicted"/>
<organism evidence="2 3">
    <name type="scientific">Desulfobacter postgatei 2ac9</name>
    <dbReference type="NCBI Taxonomy" id="879212"/>
    <lineage>
        <taxon>Bacteria</taxon>
        <taxon>Pseudomonadati</taxon>
        <taxon>Thermodesulfobacteriota</taxon>
        <taxon>Desulfobacteria</taxon>
        <taxon>Desulfobacterales</taxon>
        <taxon>Desulfobacteraceae</taxon>
        <taxon>Desulfobacter</taxon>
    </lineage>
</organism>
<evidence type="ECO:0000313" key="2">
    <source>
        <dbReference type="EMBL" id="EIM65188.1"/>
    </source>
</evidence>
<accession>I5B6S5</accession>
<protein>
    <recommendedName>
        <fullName evidence="4">Porin</fullName>
    </recommendedName>
</protein>
<dbReference type="AlphaFoldDB" id="I5B6S5"/>
<name>I5B6S5_9BACT</name>
<dbReference type="HOGENOM" id="CLU_768892_0_0_7"/>
<dbReference type="RefSeq" id="WP_004075107.1">
    <property type="nucleotide sequence ID" value="NZ_CM001488.1"/>
</dbReference>
<dbReference type="OrthoDB" id="5413915at2"/>
<dbReference type="SUPFAM" id="SSF56935">
    <property type="entry name" value="Porins"/>
    <property type="match status" value="1"/>
</dbReference>
<dbReference type="STRING" id="879212.DespoDRAFT_03421"/>